<accession>A0A8H7QHZ0</accession>
<evidence type="ECO:0000313" key="2">
    <source>
        <dbReference type="Proteomes" id="UP000650833"/>
    </source>
</evidence>
<reference evidence="1" key="1">
    <citation type="submission" date="2020-12" db="EMBL/GenBank/DDBJ databases">
        <title>Metabolic potential, ecology and presence of endohyphal bacteria is reflected in genomic diversity of Mucoromycotina.</title>
        <authorList>
            <person name="Muszewska A."/>
            <person name="Okrasinska A."/>
            <person name="Steczkiewicz K."/>
            <person name="Drgas O."/>
            <person name="Orlowska M."/>
            <person name="Perlinska-Lenart U."/>
            <person name="Aleksandrzak-Piekarczyk T."/>
            <person name="Szatraj K."/>
            <person name="Zielenkiewicz U."/>
            <person name="Pilsyk S."/>
            <person name="Malc E."/>
            <person name="Mieczkowski P."/>
            <person name="Kruszewska J.S."/>
            <person name="Biernat P."/>
            <person name="Pawlowska J."/>
        </authorList>
    </citation>
    <scope>NUCLEOTIDE SEQUENCE</scope>
    <source>
        <strain evidence="1">CBS 226.32</strain>
    </source>
</reference>
<sequence>MQSINQEQDHLMLGPITKRFRNSLSSDHGVNDNDAGEALKLMKIRLGNAKDTLTKIHLKAGDTYTAEER</sequence>
<dbReference type="Proteomes" id="UP000650833">
    <property type="component" value="Unassembled WGS sequence"/>
</dbReference>
<comment type="caution">
    <text evidence="1">The sequence shown here is derived from an EMBL/GenBank/DDBJ whole genome shotgun (WGS) entry which is preliminary data.</text>
</comment>
<dbReference type="AlphaFoldDB" id="A0A8H7QHZ0"/>
<organism evidence="1 2">
    <name type="scientific">Mucor plumbeus</name>
    <dbReference type="NCBI Taxonomy" id="97098"/>
    <lineage>
        <taxon>Eukaryota</taxon>
        <taxon>Fungi</taxon>
        <taxon>Fungi incertae sedis</taxon>
        <taxon>Mucoromycota</taxon>
        <taxon>Mucoromycotina</taxon>
        <taxon>Mucoromycetes</taxon>
        <taxon>Mucorales</taxon>
        <taxon>Mucorineae</taxon>
        <taxon>Mucoraceae</taxon>
        <taxon>Mucor</taxon>
    </lineage>
</organism>
<dbReference type="EMBL" id="JAEPRC010000785">
    <property type="protein sequence ID" value="KAG2191821.1"/>
    <property type="molecule type" value="Genomic_DNA"/>
</dbReference>
<gene>
    <name evidence="1" type="ORF">INT46_005037</name>
</gene>
<name>A0A8H7QHZ0_9FUNG</name>
<protein>
    <submittedName>
        <fullName evidence="1">Uncharacterized protein</fullName>
    </submittedName>
</protein>
<proteinExistence type="predicted"/>
<keyword evidence="2" id="KW-1185">Reference proteome</keyword>
<evidence type="ECO:0000313" key="1">
    <source>
        <dbReference type="EMBL" id="KAG2191821.1"/>
    </source>
</evidence>